<feature type="region of interest" description="Disordered" evidence="1">
    <location>
        <begin position="50"/>
        <end position="123"/>
    </location>
</feature>
<name>A0A3N4HSY7_ASCIM</name>
<feature type="compositionally biased region" description="Basic and acidic residues" evidence="1">
    <location>
        <begin position="56"/>
        <end position="68"/>
    </location>
</feature>
<dbReference type="Proteomes" id="UP000275078">
    <property type="component" value="Unassembled WGS sequence"/>
</dbReference>
<gene>
    <name evidence="2" type="ORF">BJ508DRAFT_310600</name>
</gene>
<reference evidence="2 3" key="1">
    <citation type="journal article" date="2018" name="Nat. Ecol. Evol.">
        <title>Pezizomycetes genomes reveal the molecular basis of ectomycorrhizal truffle lifestyle.</title>
        <authorList>
            <person name="Murat C."/>
            <person name="Payen T."/>
            <person name="Noel B."/>
            <person name="Kuo A."/>
            <person name="Morin E."/>
            <person name="Chen J."/>
            <person name="Kohler A."/>
            <person name="Krizsan K."/>
            <person name="Balestrini R."/>
            <person name="Da Silva C."/>
            <person name="Montanini B."/>
            <person name="Hainaut M."/>
            <person name="Levati E."/>
            <person name="Barry K.W."/>
            <person name="Belfiori B."/>
            <person name="Cichocki N."/>
            <person name="Clum A."/>
            <person name="Dockter R.B."/>
            <person name="Fauchery L."/>
            <person name="Guy J."/>
            <person name="Iotti M."/>
            <person name="Le Tacon F."/>
            <person name="Lindquist E.A."/>
            <person name="Lipzen A."/>
            <person name="Malagnac F."/>
            <person name="Mello A."/>
            <person name="Molinier V."/>
            <person name="Miyauchi S."/>
            <person name="Poulain J."/>
            <person name="Riccioni C."/>
            <person name="Rubini A."/>
            <person name="Sitrit Y."/>
            <person name="Splivallo R."/>
            <person name="Traeger S."/>
            <person name="Wang M."/>
            <person name="Zifcakova L."/>
            <person name="Wipf D."/>
            <person name="Zambonelli A."/>
            <person name="Paolocci F."/>
            <person name="Nowrousian M."/>
            <person name="Ottonello S."/>
            <person name="Baldrian P."/>
            <person name="Spatafora J.W."/>
            <person name="Henrissat B."/>
            <person name="Nagy L.G."/>
            <person name="Aury J.M."/>
            <person name="Wincker P."/>
            <person name="Grigoriev I.V."/>
            <person name="Bonfante P."/>
            <person name="Martin F.M."/>
        </authorList>
    </citation>
    <scope>NUCLEOTIDE SEQUENCE [LARGE SCALE GENOMIC DNA]</scope>
    <source>
        <strain evidence="2 3">RN42</strain>
    </source>
</reference>
<evidence type="ECO:0000256" key="1">
    <source>
        <dbReference type="SAM" id="MobiDB-lite"/>
    </source>
</evidence>
<feature type="compositionally biased region" description="Acidic residues" evidence="1">
    <location>
        <begin position="79"/>
        <end position="95"/>
    </location>
</feature>
<evidence type="ECO:0000313" key="2">
    <source>
        <dbReference type="EMBL" id="RPA76963.1"/>
    </source>
</evidence>
<evidence type="ECO:0000313" key="3">
    <source>
        <dbReference type="Proteomes" id="UP000275078"/>
    </source>
</evidence>
<dbReference type="EMBL" id="ML119734">
    <property type="protein sequence ID" value="RPA76963.1"/>
    <property type="molecule type" value="Genomic_DNA"/>
</dbReference>
<dbReference type="AlphaFoldDB" id="A0A3N4HSY7"/>
<protein>
    <submittedName>
        <fullName evidence="2">Uncharacterized protein</fullName>
    </submittedName>
</protein>
<keyword evidence="3" id="KW-1185">Reference proteome</keyword>
<organism evidence="2 3">
    <name type="scientific">Ascobolus immersus RN42</name>
    <dbReference type="NCBI Taxonomy" id="1160509"/>
    <lineage>
        <taxon>Eukaryota</taxon>
        <taxon>Fungi</taxon>
        <taxon>Dikarya</taxon>
        <taxon>Ascomycota</taxon>
        <taxon>Pezizomycotina</taxon>
        <taxon>Pezizomycetes</taxon>
        <taxon>Pezizales</taxon>
        <taxon>Ascobolaceae</taxon>
        <taxon>Ascobolus</taxon>
    </lineage>
</organism>
<sequence length="386" mass="43237">MSSNQTLAPTGSLSARIAEIFWLQRTNPKLLEPSRKRVRVEAVAAELKQWQEDYDERSIEGSEADGHPTRKKQRHGDYESDIDVDSDTEEIEEEAVPSQSISVRPSVERHSQSGSDNGAVEPLSADDARVKELYETLGLPPSSSQVRYEGGRRIEGVCVASVLCPFDEYHSTGTAKNPSKRGKLFNFRQLFVHFNLNRHFTADEMVPACAKLALDASMPSRPEGFSFADYLKTRYYSIFPEPDQPPLLFCPVPGCITTRSRTNAGSKVVLLIASLESHFKKYHRDAYPSGQAPALTNPRGDLMVHCSIQDCKLSFVGVEKFALLEFHRQYFHPLATPFALPTPESGFALFESFRVFRQKVEEFGWTLQFNGPMVPIAGEEPVTQVS</sequence>
<accession>A0A3N4HSY7</accession>
<proteinExistence type="predicted"/>